<reference evidence="1 2" key="1">
    <citation type="journal article" date="2016" name="Front. Microbiol.">
        <title>Comparative Genomic Analysis Reveals a Diverse Repertoire of Genes Involved in Prokaryote-Eukaryote Interactions within the Pseudovibrio Genus.</title>
        <authorList>
            <person name="Romano S."/>
            <person name="Fernandez-Guerra A."/>
            <person name="Reen F.J."/>
            <person name="Glockner F.O."/>
            <person name="Crowley S.P."/>
            <person name="O'Sullivan O."/>
            <person name="Cotter P.D."/>
            <person name="Adams C."/>
            <person name="Dobson A.D."/>
            <person name="O'Gara F."/>
        </authorList>
    </citation>
    <scope>NUCLEOTIDE SEQUENCE [LARGE SCALE GENOMIC DNA]</scope>
    <source>
        <strain evidence="1 2">Ad2</strain>
    </source>
</reference>
<dbReference type="AlphaFoldDB" id="A0A165T1E7"/>
<gene>
    <name evidence="1" type="ORF">PsAD2_04519</name>
</gene>
<name>A0A165T1E7_9HYPH</name>
<accession>A0A165T1E7</accession>
<dbReference type="PATRIC" id="fig|989403.3.peg.4951"/>
<keyword evidence="2" id="KW-1185">Reference proteome</keyword>
<dbReference type="EMBL" id="LMCB01000159">
    <property type="protein sequence ID" value="KZL05164.1"/>
    <property type="molecule type" value="Genomic_DNA"/>
</dbReference>
<evidence type="ECO:0000313" key="2">
    <source>
        <dbReference type="Proteomes" id="UP000076577"/>
    </source>
</evidence>
<protein>
    <submittedName>
        <fullName evidence="1">Uncharacterized protein</fullName>
    </submittedName>
</protein>
<proteinExistence type="predicted"/>
<dbReference type="Proteomes" id="UP000076577">
    <property type="component" value="Unassembled WGS sequence"/>
</dbReference>
<sequence length="135" mass="14409">MVTRALTYIVYGTIALFMALSGPQTEFLRSASARTNVGAGDVVQEIVICTSTGKKTILLDQDGNPTEQNQSDRSCCEDACTACGMCQSMMALPPTRPQVFSQHLLAIAPNKLREATVVKLTRTATARAPPGGEQC</sequence>
<comment type="caution">
    <text evidence="1">The sequence shown here is derived from an EMBL/GenBank/DDBJ whole genome shotgun (WGS) entry which is preliminary data.</text>
</comment>
<organism evidence="1 2">
    <name type="scientific">Pseudovibrio axinellae</name>
    <dbReference type="NCBI Taxonomy" id="989403"/>
    <lineage>
        <taxon>Bacteria</taxon>
        <taxon>Pseudomonadati</taxon>
        <taxon>Pseudomonadota</taxon>
        <taxon>Alphaproteobacteria</taxon>
        <taxon>Hyphomicrobiales</taxon>
        <taxon>Stappiaceae</taxon>
        <taxon>Pseudovibrio</taxon>
    </lineage>
</organism>
<dbReference type="STRING" id="989403.SAMN05421798_11181"/>
<dbReference type="RefSeq" id="WP_068010905.1">
    <property type="nucleotide sequence ID" value="NZ_FOFM01000011.1"/>
</dbReference>
<evidence type="ECO:0000313" key="1">
    <source>
        <dbReference type="EMBL" id="KZL05164.1"/>
    </source>
</evidence>
<dbReference type="OrthoDB" id="8479460at2"/>